<evidence type="ECO:0000256" key="3">
    <source>
        <dbReference type="ARBA" id="ARBA00011353"/>
    </source>
</evidence>
<comment type="subunit">
    <text evidence="3">Component of the NuA4 histone acetyltransferase complex.</text>
</comment>
<gene>
    <name evidence="11" type="ORF">E6O75_ATG02447</name>
</gene>
<evidence type="ECO:0000256" key="6">
    <source>
        <dbReference type="ARBA" id="ARBA00023015"/>
    </source>
</evidence>
<comment type="caution">
    <text evidence="11">The sequence shown here is derived from an EMBL/GenBank/DDBJ whole genome shotgun (WGS) entry which is preliminary data.</text>
</comment>
<dbReference type="Proteomes" id="UP000298493">
    <property type="component" value="Unassembled WGS sequence"/>
</dbReference>
<keyword evidence="6" id="KW-0805">Transcription regulation</keyword>
<dbReference type="InterPro" id="IPR008676">
    <property type="entry name" value="MRG"/>
</dbReference>
<dbReference type="SUPFAM" id="SSF54160">
    <property type="entry name" value="Chromo domain-like"/>
    <property type="match status" value="1"/>
</dbReference>
<accession>A0A4Z1PN58</accession>
<dbReference type="GO" id="GO:0035267">
    <property type="term" value="C:NuA4 histone acetyltransferase complex"/>
    <property type="evidence" value="ECO:0007669"/>
    <property type="project" value="TreeGrafter"/>
</dbReference>
<evidence type="ECO:0000259" key="10">
    <source>
        <dbReference type="SMART" id="SM00298"/>
    </source>
</evidence>
<evidence type="ECO:0000256" key="8">
    <source>
        <dbReference type="ARBA" id="ARBA00023242"/>
    </source>
</evidence>
<dbReference type="STRING" id="86259.A0A4Z1PN58"/>
<dbReference type="GO" id="GO:0032221">
    <property type="term" value="C:Rpd3S complex"/>
    <property type="evidence" value="ECO:0007669"/>
    <property type="project" value="TreeGrafter"/>
</dbReference>
<feature type="region of interest" description="Disordered" evidence="9">
    <location>
        <begin position="84"/>
        <end position="136"/>
    </location>
</feature>
<keyword evidence="7" id="KW-0804">Transcription</keyword>
<comment type="subcellular location">
    <subcellularLocation>
        <location evidence="1">Nucleus</location>
    </subcellularLocation>
</comment>
<dbReference type="GO" id="GO:0006355">
    <property type="term" value="P:regulation of DNA-templated transcription"/>
    <property type="evidence" value="ECO:0007669"/>
    <property type="project" value="InterPro"/>
</dbReference>
<dbReference type="PROSITE" id="PS51640">
    <property type="entry name" value="MRG"/>
    <property type="match status" value="1"/>
</dbReference>
<proteinExistence type="inferred from homology"/>
<dbReference type="PANTHER" id="PTHR10880:SF15">
    <property type="entry name" value="MSL COMPLEX SUBUNIT 3"/>
    <property type="match status" value="1"/>
</dbReference>
<dbReference type="EMBL" id="SNSC02000005">
    <property type="protein sequence ID" value="TID24082.1"/>
    <property type="molecule type" value="Genomic_DNA"/>
</dbReference>
<evidence type="ECO:0000256" key="2">
    <source>
        <dbReference type="ARBA" id="ARBA00009093"/>
    </source>
</evidence>
<evidence type="ECO:0000313" key="12">
    <source>
        <dbReference type="Proteomes" id="UP000298493"/>
    </source>
</evidence>
<dbReference type="InterPro" id="IPR038217">
    <property type="entry name" value="MRG_C_sf"/>
</dbReference>
<keyword evidence="8" id="KW-0539">Nucleus</keyword>
<evidence type="ECO:0000256" key="5">
    <source>
        <dbReference type="ARBA" id="ARBA00022853"/>
    </source>
</evidence>
<dbReference type="SMART" id="SM00298">
    <property type="entry name" value="CHROMO"/>
    <property type="match status" value="1"/>
</dbReference>
<name>A0A4Z1PN58_9PEZI</name>
<dbReference type="GO" id="GO:0006338">
    <property type="term" value="P:chromatin remodeling"/>
    <property type="evidence" value="ECO:0007669"/>
    <property type="project" value="UniProtKB-ARBA"/>
</dbReference>
<organism evidence="11 12">
    <name type="scientific">Venturia nashicola</name>
    <dbReference type="NCBI Taxonomy" id="86259"/>
    <lineage>
        <taxon>Eukaryota</taxon>
        <taxon>Fungi</taxon>
        <taxon>Dikarya</taxon>
        <taxon>Ascomycota</taxon>
        <taxon>Pezizomycotina</taxon>
        <taxon>Dothideomycetes</taxon>
        <taxon>Pleosporomycetidae</taxon>
        <taxon>Venturiales</taxon>
        <taxon>Venturiaceae</taxon>
        <taxon>Venturia</taxon>
    </lineage>
</organism>
<evidence type="ECO:0000256" key="7">
    <source>
        <dbReference type="ARBA" id="ARBA00023163"/>
    </source>
</evidence>
<keyword evidence="12" id="KW-1185">Reference proteome</keyword>
<feature type="domain" description="Chromo" evidence="10">
    <location>
        <begin position="23"/>
        <end position="81"/>
    </location>
</feature>
<evidence type="ECO:0000256" key="9">
    <source>
        <dbReference type="SAM" id="MobiDB-lite"/>
    </source>
</evidence>
<dbReference type="InterPro" id="IPR053820">
    <property type="entry name" value="MSL3_chromo-like"/>
</dbReference>
<dbReference type="GO" id="GO:0016874">
    <property type="term" value="F:ligase activity"/>
    <property type="evidence" value="ECO:0007669"/>
    <property type="project" value="UniProtKB-KW"/>
</dbReference>
<dbReference type="Gene3D" id="2.30.30.140">
    <property type="match status" value="1"/>
</dbReference>
<dbReference type="Gene3D" id="1.10.274.30">
    <property type="entry name" value="MRG domain"/>
    <property type="match status" value="1"/>
</dbReference>
<dbReference type="InterPro" id="IPR016197">
    <property type="entry name" value="Chromo-like_dom_sf"/>
</dbReference>
<keyword evidence="11" id="KW-0436">Ligase</keyword>
<evidence type="ECO:0000313" key="11">
    <source>
        <dbReference type="EMBL" id="TID24082.1"/>
    </source>
</evidence>
<dbReference type="Pfam" id="PF05712">
    <property type="entry name" value="MRG"/>
    <property type="match status" value="1"/>
</dbReference>
<dbReference type="InterPro" id="IPR026541">
    <property type="entry name" value="MRG_dom"/>
</dbReference>
<feature type="compositionally biased region" description="Basic and acidic residues" evidence="9">
    <location>
        <begin position="84"/>
        <end position="98"/>
    </location>
</feature>
<dbReference type="InterPro" id="IPR000953">
    <property type="entry name" value="Chromo/chromo_shadow_dom"/>
</dbReference>
<evidence type="ECO:0000256" key="1">
    <source>
        <dbReference type="ARBA" id="ARBA00004123"/>
    </source>
</evidence>
<dbReference type="CDD" id="cd18983">
    <property type="entry name" value="CBD_MSL3_like"/>
    <property type="match status" value="1"/>
</dbReference>
<sequence length="321" mass="37571">MAPAAGPAFEKDEKVLCFHHELLYEAKVLETRHSDEKDKKSPWEFLIHYKGWKNTWDDWVPADRLRKHNDDNLDLARGLKKELERVHHASKPKKDATGTKRKPGTSGRGSEERHSTPSLAAGKKRGRDQETEKEEQYRAKPAIRLFIPDILKSVLVDDWEQITSKGNFVVLPSKTPIEMILDDYNQHKKDQNDYVYSDLFEESLKGLKAYADIAIPRRLLYRQERRIENGVESQYLHIAKRMKTEGDELFGKRIHQVFGCEHFLRQLTHMPQLVAQTNMDDQSITRIRSEITALLLWLARDEQIKKYLSVAYRPWTCDVQH</sequence>
<dbReference type="PANTHER" id="PTHR10880">
    <property type="entry name" value="MORTALITY FACTOR 4-LIKE PROTEIN"/>
    <property type="match status" value="1"/>
</dbReference>
<dbReference type="Pfam" id="PF22732">
    <property type="entry name" value="MSL3_chromo-like"/>
    <property type="match status" value="1"/>
</dbReference>
<evidence type="ECO:0000256" key="4">
    <source>
        <dbReference type="ARBA" id="ARBA00018505"/>
    </source>
</evidence>
<feature type="compositionally biased region" description="Basic and acidic residues" evidence="9">
    <location>
        <begin position="127"/>
        <end position="136"/>
    </location>
</feature>
<dbReference type="PIRSF" id="PIRSF038133">
    <property type="entry name" value="HAT_Nua4_EAF3/MRG15"/>
    <property type="match status" value="1"/>
</dbReference>
<protein>
    <recommendedName>
        <fullName evidence="4">Chromatin modification-related protein EAF3</fullName>
    </recommendedName>
</protein>
<keyword evidence="5" id="KW-0156">Chromatin regulator</keyword>
<reference evidence="11 12" key="1">
    <citation type="submission" date="2019-04" db="EMBL/GenBank/DDBJ databases">
        <title>High contiguity whole genome sequence and gene annotation resource for two Venturia nashicola isolates.</title>
        <authorList>
            <person name="Prokchorchik M."/>
            <person name="Won K."/>
            <person name="Lee Y."/>
            <person name="Choi E.D."/>
            <person name="Segonzac C."/>
            <person name="Sohn K.H."/>
        </authorList>
    </citation>
    <scope>NUCLEOTIDE SEQUENCE [LARGE SCALE GENOMIC DNA]</scope>
    <source>
        <strain evidence="11 12">PRI2</strain>
    </source>
</reference>
<dbReference type="AlphaFoldDB" id="A0A4Z1PN58"/>
<comment type="similarity">
    <text evidence="2">Belongs to the MRG family.</text>
</comment>